<dbReference type="InterPro" id="IPR004474">
    <property type="entry name" value="LytR_CpsA_psr"/>
</dbReference>
<feature type="region of interest" description="Disordered" evidence="2">
    <location>
        <begin position="58"/>
        <end position="110"/>
    </location>
</feature>
<evidence type="ECO:0000259" key="4">
    <source>
        <dbReference type="Pfam" id="PF03816"/>
    </source>
</evidence>
<evidence type="ECO:0000313" key="5">
    <source>
        <dbReference type="EMBL" id="BCJ97386.1"/>
    </source>
</evidence>
<dbReference type="Gene3D" id="3.40.630.190">
    <property type="entry name" value="LCP protein"/>
    <property type="match status" value="1"/>
</dbReference>
<proteinExistence type="inferred from homology"/>
<feature type="transmembrane region" description="Helical" evidence="3">
    <location>
        <begin position="12"/>
        <end position="34"/>
    </location>
</feature>
<name>A0A7I8DM70_9FIRM</name>
<dbReference type="NCBIfam" id="TIGR00350">
    <property type="entry name" value="lytR_cpsA_psr"/>
    <property type="match status" value="1"/>
</dbReference>
<dbReference type="RefSeq" id="WP_185257819.1">
    <property type="nucleotide sequence ID" value="NZ_AP023368.1"/>
</dbReference>
<evidence type="ECO:0000313" key="6">
    <source>
        <dbReference type="Proteomes" id="UP000515703"/>
    </source>
</evidence>
<organism evidence="5 6">
    <name type="scientific">Anaerocolumna chitinilytica</name>
    <dbReference type="NCBI Taxonomy" id="1727145"/>
    <lineage>
        <taxon>Bacteria</taxon>
        <taxon>Bacillati</taxon>
        <taxon>Bacillota</taxon>
        <taxon>Clostridia</taxon>
        <taxon>Lachnospirales</taxon>
        <taxon>Lachnospiraceae</taxon>
        <taxon>Anaerocolumna</taxon>
    </lineage>
</organism>
<keyword evidence="3" id="KW-0812">Transmembrane</keyword>
<dbReference type="AlphaFoldDB" id="A0A7I8DM70"/>
<evidence type="ECO:0000256" key="1">
    <source>
        <dbReference type="ARBA" id="ARBA00006068"/>
    </source>
</evidence>
<evidence type="ECO:0000256" key="3">
    <source>
        <dbReference type="SAM" id="Phobius"/>
    </source>
</evidence>
<dbReference type="KEGG" id="acht:bsdcttw_04270"/>
<dbReference type="Pfam" id="PF03816">
    <property type="entry name" value="LytR_cpsA_psr"/>
    <property type="match status" value="1"/>
</dbReference>
<feature type="compositionally biased region" description="Acidic residues" evidence="2">
    <location>
        <begin position="82"/>
        <end position="107"/>
    </location>
</feature>
<dbReference type="InterPro" id="IPR050922">
    <property type="entry name" value="LytR/CpsA/Psr_CW_biosynth"/>
</dbReference>
<sequence>MERPVGPKGKKIKKITGITAAVIAFLILCGYLLAHSYISKMNRVEALSKDGVIKETSGADITDEDSRLDTDSSGEALGGDSSGEDAFGDDSSGDDSFGEDSSGDDSSPELISSAEEAIRKNMEDKSTSVLSDKNVFNILLIGTDNRKVGENSRSDAMILLSINKKSKTITSASLLRDIYLQIPGKNNNRLNAAYAYGGPSLLMNTIEQNFKVSVDRYASVDFYVFMDIIDAVGGVTIEVTDKEIPIINNYLAELNSLRGEKEGTDYLQEAGVLKLNGKQALAYARNRYIGTDFERTARQRRVLSEALQKVKKLNLIQLNSLLNKLLPQITTNLTEGEIFSMILSIPKYAGYKMDQSHIPVDNSYQFMRIRGMDVITLNFDKNIKVLQEQLYPNQSKREVTLNQ</sequence>
<reference evidence="5 6" key="2">
    <citation type="submission" date="2020-08" db="EMBL/GenBank/DDBJ databases">
        <authorList>
            <person name="Ueki A."/>
            <person name="Tonouchi A."/>
        </authorList>
    </citation>
    <scope>NUCLEOTIDE SEQUENCE [LARGE SCALE GENOMIC DNA]</scope>
    <source>
        <strain evidence="5 6">CTTW</strain>
    </source>
</reference>
<protein>
    <recommendedName>
        <fullName evidence="4">Cell envelope-related transcriptional attenuator domain-containing protein</fullName>
    </recommendedName>
</protein>
<dbReference type="PANTHER" id="PTHR33392:SF6">
    <property type="entry name" value="POLYISOPRENYL-TEICHOIC ACID--PEPTIDOGLYCAN TEICHOIC ACID TRANSFERASE TAGU"/>
    <property type="match status" value="1"/>
</dbReference>
<dbReference type="EMBL" id="AP023368">
    <property type="protein sequence ID" value="BCJ97386.1"/>
    <property type="molecule type" value="Genomic_DNA"/>
</dbReference>
<keyword evidence="3" id="KW-1133">Transmembrane helix</keyword>
<keyword evidence="3" id="KW-0472">Membrane</keyword>
<comment type="similarity">
    <text evidence="1">Belongs to the LytR/CpsA/Psr (LCP) family.</text>
</comment>
<feature type="domain" description="Cell envelope-related transcriptional attenuator" evidence="4">
    <location>
        <begin position="153"/>
        <end position="311"/>
    </location>
</feature>
<dbReference type="PANTHER" id="PTHR33392">
    <property type="entry name" value="POLYISOPRENYL-TEICHOIC ACID--PEPTIDOGLYCAN TEICHOIC ACID TRANSFERASE TAGU"/>
    <property type="match status" value="1"/>
</dbReference>
<dbReference type="Proteomes" id="UP000515703">
    <property type="component" value="Chromosome"/>
</dbReference>
<evidence type="ECO:0000256" key="2">
    <source>
        <dbReference type="SAM" id="MobiDB-lite"/>
    </source>
</evidence>
<accession>A0A7I8DM70</accession>
<keyword evidence="6" id="KW-1185">Reference proteome</keyword>
<reference evidence="5 6" key="1">
    <citation type="submission" date="2020-08" db="EMBL/GenBank/DDBJ databases">
        <title>Draft genome sequencing of an Anaerocolumna strain isolated from anoxic soil subjected to BSD treatment.</title>
        <authorList>
            <person name="Uek A."/>
            <person name="Tonouchi A."/>
        </authorList>
    </citation>
    <scope>NUCLEOTIDE SEQUENCE [LARGE SCALE GENOMIC DNA]</scope>
    <source>
        <strain evidence="5 6">CTTW</strain>
    </source>
</reference>
<gene>
    <name evidence="5" type="ORF">bsdcttw_04270</name>
</gene>